<feature type="non-terminal residue" evidence="2">
    <location>
        <position position="180"/>
    </location>
</feature>
<dbReference type="PROSITE" id="PS51257">
    <property type="entry name" value="PROKAR_LIPOPROTEIN"/>
    <property type="match status" value="1"/>
</dbReference>
<feature type="chain" id="PRO_5026933606" description="Glucose/Sorbosone dehydrogenase domain-containing protein" evidence="1">
    <location>
        <begin position="34"/>
        <end position="180"/>
    </location>
</feature>
<feature type="signal peptide" evidence="1">
    <location>
        <begin position="1"/>
        <end position="33"/>
    </location>
</feature>
<accession>A0A6J4L3N4</accession>
<reference evidence="2" key="1">
    <citation type="submission" date="2020-02" db="EMBL/GenBank/DDBJ databases">
        <authorList>
            <person name="Meier V. D."/>
        </authorList>
    </citation>
    <scope>NUCLEOTIDE SEQUENCE</scope>
    <source>
        <strain evidence="2">AVDCRST_MAG48</strain>
    </source>
</reference>
<evidence type="ECO:0000256" key="1">
    <source>
        <dbReference type="SAM" id="SignalP"/>
    </source>
</evidence>
<protein>
    <recommendedName>
        <fullName evidence="3">Glucose/Sorbosone dehydrogenase domain-containing protein</fullName>
    </recommendedName>
</protein>
<evidence type="ECO:0008006" key="3">
    <source>
        <dbReference type="Google" id="ProtNLM"/>
    </source>
</evidence>
<gene>
    <name evidence="2" type="ORF">AVDCRST_MAG48-2616</name>
</gene>
<organism evidence="2">
    <name type="scientific">uncultured Friedmanniella sp</name>
    <dbReference type="NCBI Taxonomy" id="335381"/>
    <lineage>
        <taxon>Bacteria</taxon>
        <taxon>Bacillati</taxon>
        <taxon>Actinomycetota</taxon>
        <taxon>Actinomycetes</taxon>
        <taxon>Propionibacteriales</taxon>
        <taxon>Nocardioidaceae</taxon>
        <taxon>Friedmanniella</taxon>
        <taxon>environmental samples</taxon>
    </lineage>
</organism>
<name>A0A6J4L3N4_9ACTN</name>
<keyword evidence="1" id="KW-0732">Signal</keyword>
<proteinExistence type="predicted"/>
<sequence>MSHRLLRRPGAVAAAAALTLVLASCSSPSSTSAPPAPTSTGAGVPLVGTALQIPDALADGPFDEAREVQAPQGWSVSLWGRVDGARLAAWTPDDRLLVSRPDVGDVVLLTPGDGEPASSTLLSGLNQPHCPAFAGDTLYVAQSDRVDAYPYADGAVGDPQPVAGVLPDAKSDHLRGAYAH</sequence>
<evidence type="ECO:0000313" key="2">
    <source>
        <dbReference type="EMBL" id="CAA9320500.1"/>
    </source>
</evidence>
<dbReference type="SUPFAM" id="SSF63829">
    <property type="entry name" value="Calcium-dependent phosphotriesterase"/>
    <property type="match status" value="1"/>
</dbReference>
<dbReference type="AlphaFoldDB" id="A0A6J4L3N4"/>
<dbReference type="EMBL" id="CADCTS010000371">
    <property type="protein sequence ID" value="CAA9320500.1"/>
    <property type="molecule type" value="Genomic_DNA"/>
</dbReference>